<keyword evidence="3" id="KW-1185">Reference proteome</keyword>
<feature type="region of interest" description="Disordered" evidence="1">
    <location>
        <begin position="35"/>
        <end position="126"/>
    </location>
</feature>
<reference evidence="2" key="1">
    <citation type="submission" date="2020-03" db="EMBL/GenBank/DDBJ databases">
        <title>A high-quality chromosome-level genome assembly of a woody plant with both climbing and erect habits, Rhamnella rubrinervis.</title>
        <authorList>
            <person name="Lu Z."/>
            <person name="Yang Y."/>
            <person name="Zhu X."/>
            <person name="Sun Y."/>
        </authorList>
    </citation>
    <scope>NUCLEOTIDE SEQUENCE</scope>
    <source>
        <strain evidence="2">BYM</strain>
        <tissue evidence="2">Leaf</tissue>
    </source>
</reference>
<organism evidence="2 3">
    <name type="scientific">Rhamnella rubrinervis</name>
    <dbReference type="NCBI Taxonomy" id="2594499"/>
    <lineage>
        <taxon>Eukaryota</taxon>
        <taxon>Viridiplantae</taxon>
        <taxon>Streptophyta</taxon>
        <taxon>Embryophyta</taxon>
        <taxon>Tracheophyta</taxon>
        <taxon>Spermatophyta</taxon>
        <taxon>Magnoliopsida</taxon>
        <taxon>eudicotyledons</taxon>
        <taxon>Gunneridae</taxon>
        <taxon>Pentapetalae</taxon>
        <taxon>rosids</taxon>
        <taxon>fabids</taxon>
        <taxon>Rosales</taxon>
        <taxon>Rhamnaceae</taxon>
        <taxon>rhamnoid group</taxon>
        <taxon>Rhamneae</taxon>
        <taxon>Rhamnella</taxon>
    </lineage>
</organism>
<dbReference type="Proteomes" id="UP000796880">
    <property type="component" value="Unassembled WGS sequence"/>
</dbReference>
<evidence type="ECO:0000313" key="2">
    <source>
        <dbReference type="EMBL" id="KAF3437369.1"/>
    </source>
</evidence>
<sequence length="126" mass="14365">MVLWKEDDLFYCSYSVKWWDKFDITRIQKAMDLNFPPPVPITGFPKPELSSTSASSSKSKKELIEMAQRLLQQAEAQDDDSEESEASSSAHARAPSQPKEKSKRWADYEDDGQDPYDFSPLELGPD</sequence>
<protein>
    <submittedName>
        <fullName evidence="2">Uncharacterized protein</fullName>
    </submittedName>
</protein>
<feature type="compositionally biased region" description="Basic and acidic residues" evidence="1">
    <location>
        <begin position="98"/>
        <end position="107"/>
    </location>
</feature>
<dbReference type="EMBL" id="VOIH02000009">
    <property type="protein sequence ID" value="KAF3437369.1"/>
    <property type="molecule type" value="Genomic_DNA"/>
</dbReference>
<comment type="caution">
    <text evidence="2">The sequence shown here is derived from an EMBL/GenBank/DDBJ whole genome shotgun (WGS) entry which is preliminary data.</text>
</comment>
<evidence type="ECO:0000313" key="3">
    <source>
        <dbReference type="Proteomes" id="UP000796880"/>
    </source>
</evidence>
<dbReference type="AlphaFoldDB" id="A0A8K0E025"/>
<name>A0A8K0E025_9ROSA</name>
<gene>
    <name evidence="2" type="ORF">FNV43_RR20122</name>
</gene>
<feature type="compositionally biased region" description="Acidic residues" evidence="1">
    <location>
        <begin position="76"/>
        <end position="85"/>
    </location>
</feature>
<proteinExistence type="predicted"/>
<accession>A0A8K0E025</accession>
<evidence type="ECO:0000256" key="1">
    <source>
        <dbReference type="SAM" id="MobiDB-lite"/>
    </source>
</evidence>